<dbReference type="Pfam" id="PF04294">
    <property type="entry name" value="VanW"/>
    <property type="match status" value="1"/>
</dbReference>
<dbReference type="EMBL" id="JACCFW010000001">
    <property type="protein sequence ID" value="NYJ75566.1"/>
    <property type="molecule type" value="Genomic_DNA"/>
</dbReference>
<evidence type="ECO:0000259" key="2">
    <source>
        <dbReference type="Pfam" id="PF12229"/>
    </source>
</evidence>
<accession>A0A853DDC2</accession>
<keyword evidence="1" id="KW-1133">Transmembrane helix</keyword>
<keyword evidence="1" id="KW-0472">Membrane</keyword>
<feature type="domain" description="YoaR-like putative peptidoglycan binding" evidence="2">
    <location>
        <begin position="124"/>
        <end position="185"/>
    </location>
</feature>
<reference evidence="3 4" key="1">
    <citation type="submission" date="2020-07" db="EMBL/GenBank/DDBJ databases">
        <title>Sequencing the genomes of 1000 actinobacteria strains.</title>
        <authorList>
            <person name="Klenk H.-P."/>
        </authorList>
    </citation>
    <scope>NUCLEOTIDE SEQUENCE [LARGE SCALE GENOMIC DNA]</scope>
    <source>
        <strain evidence="3 4">DSM 29531</strain>
    </source>
</reference>
<dbReference type="PANTHER" id="PTHR35788">
    <property type="entry name" value="EXPORTED PROTEIN-RELATED"/>
    <property type="match status" value="1"/>
</dbReference>
<dbReference type="InterPro" id="IPR052913">
    <property type="entry name" value="Glycopeptide_resist_protein"/>
</dbReference>
<sequence>MSEGSGRSRKGWGLVGGIGVLVVALAAYAGVAVVHTDWVPSGTTVDGVVVGGQSKAAAEQRLAAHVAAAERKPVTFTAAGRTLQITPASAGLAYDPTGALNGLTGFTLSPSALWKRYTGGPTRQLKTTVDKAKLQAAIAAASASIKGAPAPGTVKLLGGKVKVTHAQPGRGVDAASLATSIAAGWPGRTSYTATLTRQSPVLTDKTVDAFAAGPATAALSGPVTLVNGSQQVSITPAQLSEVLKTVPSGNSLKLAIIPSAMATLMSTLGAQLATPARNAKVEMNDIVPTKKVIAGENGTAVDPVKTGAALIAALQAGRRTVTASVVPQKGVTVDPSQISTTVISEFRSRYPLGAQNAARTINIKNGLSKLNGTYVAPGEQFSLLAALSPITKANGYVDAPVLQDGRDVLGTGGGLSQVSTTMYNATFFAGVQEDTHQAHSYWISRYPMGREATLSVPTIDNKWTNDTGHGIVIEARTESNYSVMRLYGTSVFSVTSTTGPQFDIKKAGVQHIKTPGCLPQPAVPGFKVTVTRVVKRGGKVVKNESLTTTYQPADLVVCG</sequence>
<evidence type="ECO:0000256" key="1">
    <source>
        <dbReference type="SAM" id="Phobius"/>
    </source>
</evidence>
<dbReference type="Proteomes" id="UP000571817">
    <property type="component" value="Unassembled WGS sequence"/>
</dbReference>
<dbReference type="Pfam" id="PF12229">
    <property type="entry name" value="PG_binding_4"/>
    <property type="match status" value="1"/>
</dbReference>
<proteinExistence type="predicted"/>
<feature type="transmembrane region" description="Helical" evidence="1">
    <location>
        <begin position="12"/>
        <end position="34"/>
    </location>
</feature>
<dbReference type="InterPro" id="IPR022029">
    <property type="entry name" value="YoaR-like_PG-bd"/>
</dbReference>
<organism evidence="3 4">
    <name type="scientific">Allobranchiibius huperziae</name>
    <dbReference type="NCBI Taxonomy" id="1874116"/>
    <lineage>
        <taxon>Bacteria</taxon>
        <taxon>Bacillati</taxon>
        <taxon>Actinomycetota</taxon>
        <taxon>Actinomycetes</taxon>
        <taxon>Micrococcales</taxon>
        <taxon>Dermacoccaceae</taxon>
        <taxon>Allobranchiibius</taxon>
    </lineage>
</organism>
<comment type="caution">
    <text evidence="3">The sequence shown here is derived from an EMBL/GenBank/DDBJ whole genome shotgun (WGS) entry which is preliminary data.</text>
</comment>
<dbReference type="RefSeq" id="WP_179482346.1">
    <property type="nucleotide sequence ID" value="NZ_JACCFW010000001.1"/>
</dbReference>
<evidence type="ECO:0000313" key="4">
    <source>
        <dbReference type="Proteomes" id="UP000571817"/>
    </source>
</evidence>
<name>A0A853DDC2_9MICO</name>
<dbReference type="AlphaFoldDB" id="A0A853DDC2"/>
<evidence type="ECO:0000313" key="3">
    <source>
        <dbReference type="EMBL" id="NYJ75566.1"/>
    </source>
</evidence>
<dbReference type="InterPro" id="IPR007391">
    <property type="entry name" value="Vancomycin_resist_VanW"/>
</dbReference>
<dbReference type="PANTHER" id="PTHR35788:SF1">
    <property type="entry name" value="EXPORTED PROTEIN"/>
    <property type="match status" value="1"/>
</dbReference>
<protein>
    <submittedName>
        <fullName evidence="3">Vancomycin resistance protein YoaR</fullName>
    </submittedName>
</protein>
<keyword evidence="1" id="KW-0812">Transmembrane</keyword>
<keyword evidence="4" id="KW-1185">Reference proteome</keyword>
<gene>
    <name evidence="3" type="ORF">HNR15_002529</name>
</gene>